<gene>
    <name evidence="3" type="ORF">HU200_018855</name>
</gene>
<name>A0A835KG69_9POAL</name>
<protein>
    <recommendedName>
        <fullName evidence="2">F-box domain-containing protein</fullName>
    </recommendedName>
</protein>
<dbReference type="InterPro" id="IPR036047">
    <property type="entry name" value="F-box-like_dom_sf"/>
</dbReference>
<evidence type="ECO:0000256" key="1">
    <source>
        <dbReference type="SAM" id="MobiDB-lite"/>
    </source>
</evidence>
<evidence type="ECO:0000313" key="4">
    <source>
        <dbReference type="Proteomes" id="UP000636709"/>
    </source>
</evidence>
<dbReference type="SUPFAM" id="SSF81383">
    <property type="entry name" value="F-box domain"/>
    <property type="match status" value="1"/>
</dbReference>
<dbReference type="InterPro" id="IPR056016">
    <property type="entry name" value="DUF7595"/>
</dbReference>
<evidence type="ECO:0000313" key="3">
    <source>
        <dbReference type="EMBL" id="KAF8728261.1"/>
    </source>
</evidence>
<organism evidence="3 4">
    <name type="scientific">Digitaria exilis</name>
    <dbReference type="NCBI Taxonomy" id="1010633"/>
    <lineage>
        <taxon>Eukaryota</taxon>
        <taxon>Viridiplantae</taxon>
        <taxon>Streptophyta</taxon>
        <taxon>Embryophyta</taxon>
        <taxon>Tracheophyta</taxon>
        <taxon>Spermatophyta</taxon>
        <taxon>Magnoliopsida</taxon>
        <taxon>Liliopsida</taxon>
        <taxon>Poales</taxon>
        <taxon>Poaceae</taxon>
        <taxon>PACMAD clade</taxon>
        <taxon>Panicoideae</taxon>
        <taxon>Panicodae</taxon>
        <taxon>Paniceae</taxon>
        <taxon>Anthephorinae</taxon>
        <taxon>Digitaria</taxon>
    </lineage>
</organism>
<dbReference type="Proteomes" id="UP000636709">
    <property type="component" value="Unassembled WGS sequence"/>
</dbReference>
<dbReference type="PANTHER" id="PTHR35828">
    <property type="entry name" value="OS08G0203800 PROTEIN-RELATED"/>
    <property type="match status" value="1"/>
</dbReference>
<feature type="domain" description="F-box" evidence="2">
    <location>
        <begin position="96"/>
        <end position="136"/>
    </location>
</feature>
<keyword evidence="4" id="KW-1185">Reference proteome</keyword>
<dbReference type="SMART" id="SM00256">
    <property type="entry name" value="FBOX"/>
    <property type="match status" value="1"/>
</dbReference>
<dbReference type="AlphaFoldDB" id="A0A835KG69"/>
<dbReference type="EMBL" id="JACEFO010001629">
    <property type="protein sequence ID" value="KAF8728261.1"/>
    <property type="molecule type" value="Genomic_DNA"/>
</dbReference>
<feature type="region of interest" description="Disordered" evidence="1">
    <location>
        <begin position="1"/>
        <end position="54"/>
    </location>
</feature>
<dbReference type="InterPro" id="IPR001810">
    <property type="entry name" value="F-box_dom"/>
</dbReference>
<dbReference type="Pfam" id="PF12937">
    <property type="entry name" value="F-box-like"/>
    <property type="match status" value="1"/>
</dbReference>
<dbReference type="OrthoDB" id="694162at2759"/>
<comment type="caution">
    <text evidence="3">The sequence shown here is derived from an EMBL/GenBank/DDBJ whole genome shotgun (WGS) entry which is preliminary data.</text>
</comment>
<reference evidence="3" key="1">
    <citation type="submission" date="2020-07" db="EMBL/GenBank/DDBJ databases">
        <title>Genome sequence and genetic diversity analysis of an under-domesticated orphan crop, white fonio (Digitaria exilis).</title>
        <authorList>
            <person name="Bennetzen J.L."/>
            <person name="Chen S."/>
            <person name="Ma X."/>
            <person name="Wang X."/>
            <person name="Yssel A.E.J."/>
            <person name="Chaluvadi S.R."/>
            <person name="Johnson M."/>
            <person name="Gangashetty P."/>
            <person name="Hamidou F."/>
            <person name="Sanogo M.D."/>
            <person name="Zwaenepoel A."/>
            <person name="Wallace J."/>
            <person name="Van De Peer Y."/>
            <person name="Van Deynze A."/>
        </authorList>
    </citation>
    <scope>NUCLEOTIDE SEQUENCE</scope>
    <source>
        <tissue evidence="3">Leaves</tissue>
    </source>
</reference>
<dbReference type="Pfam" id="PF24523">
    <property type="entry name" value="DUF7595"/>
    <property type="match status" value="1"/>
</dbReference>
<evidence type="ECO:0000259" key="2">
    <source>
        <dbReference type="SMART" id="SM00256"/>
    </source>
</evidence>
<sequence>MCVAAEPSPQHGHGPPYVASSLERRPASPVVRTTARSPEPSPQHGPPSVASSLHASSHLLRPAPLPPRLSMEKEPKLVTLQDQQLHDPPAPTTPTLPPELVLEIVDRCDPATLIACAAACRVLRRHVLNPAFLHRRRAASSRFVPSSLLGLFYRHYKGERSDDLCVYDPVAGGAPAVIFTPDDDGSGAWGPAMDAFAPDNLMRCQVARPSSPVILGAEGVILHWLCTDSRCVLTLHADTAEVGTVALPPWHVLLPPYHCSPEQEQLLASTADGELSLLVTHGLVINVWVLRAGRWARCAAVDVERIVPVVGTMTTRLQRSMMQLEWAGEMSGAVVAQVAGVGLLVLDLEKEEVVCTVQRSSGGGVEEVMPFRYCPYECDLLLRLPAMAHL</sequence>
<accession>A0A835KG69</accession>
<proteinExistence type="predicted"/>